<dbReference type="AlphaFoldDB" id="A0A6N9T350"/>
<protein>
    <submittedName>
        <fullName evidence="6">DoxX family protein</fullName>
    </submittedName>
</protein>
<dbReference type="GO" id="GO:0016020">
    <property type="term" value="C:membrane"/>
    <property type="evidence" value="ECO:0007669"/>
    <property type="project" value="UniProtKB-SubCell"/>
</dbReference>
<keyword evidence="2 5" id="KW-0812">Transmembrane</keyword>
<dbReference type="Pfam" id="PF13564">
    <property type="entry name" value="DoxX_2"/>
    <property type="match status" value="1"/>
</dbReference>
<dbReference type="RefSeq" id="WP_163463943.1">
    <property type="nucleotide sequence ID" value="NZ_JAAAMG010000011.1"/>
</dbReference>
<dbReference type="InterPro" id="IPR032808">
    <property type="entry name" value="DoxX"/>
</dbReference>
<comment type="caution">
    <text evidence="6">The sequence shown here is derived from an EMBL/GenBank/DDBJ whole genome shotgun (WGS) entry which is preliminary data.</text>
</comment>
<keyword evidence="4 5" id="KW-0472">Membrane</keyword>
<accession>A0A6N9T350</accession>
<proteinExistence type="predicted"/>
<reference evidence="6 7" key="1">
    <citation type="submission" date="2020-01" db="EMBL/GenBank/DDBJ databases">
        <title>Jiella pacifica sp. nov.</title>
        <authorList>
            <person name="Xue Z."/>
            <person name="Zhu S."/>
            <person name="Chen J."/>
            <person name="Yang J."/>
        </authorList>
    </citation>
    <scope>NUCLEOTIDE SEQUENCE [LARGE SCALE GENOMIC DNA]</scope>
    <source>
        <strain evidence="6 7">40Bstr34</strain>
    </source>
</reference>
<evidence type="ECO:0000256" key="5">
    <source>
        <dbReference type="SAM" id="Phobius"/>
    </source>
</evidence>
<evidence type="ECO:0000256" key="1">
    <source>
        <dbReference type="ARBA" id="ARBA00004141"/>
    </source>
</evidence>
<sequence>MRASIAGRSIVTVVAVLLLLDGSLQLASAPMIAEAMTHAGYTADSGPRVAVFTLTCAFLLLIPRLAPLGAVLSTGFLGGAIATHFRIDGFGSPLQLICLALGMVMWLGMALADPRLRSFLPAGLGRRSPAGWAAGDRTRYR</sequence>
<feature type="transmembrane region" description="Helical" evidence="5">
    <location>
        <begin position="93"/>
        <end position="112"/>
    </location>
</feature>
<name>A0A6N9T350_9HYPH</name>
<evidence type="ECO:0000256" key="3">
    <source>
        <dbReference type="ARBA" id="ARBA00022989"/>
    </source>
</evidence>
<dbReference type="EMBL" id="JAAAMG010000011">
    <property type="protein sequence ID" value="NDW05700.1"/>
    <property type="molecule type" value="Genomic_DNA"/>
</dbReference>
<evidence type="ECO:0000256" key="2">
    <source>
        <dbReference type="ARBA" id="ARBA00022692"/>
    </source>
</evidence>
<dbReference type="Proteomes" id="UP000469011">
    <property type="component" value="Unassembled WGS sequence"/>
</dbReference>
<keyword evidence="3 5" id="KW-1133">Transmembrane helix</keyword>
<evidence type="ECO:0000313" key="7">
    <source>
        <dbReference type="Proteomes" id="UP000469011"/>
    </source>
</evidence>
<organism evidence="6 7">
    <name type="scientific">Jiella pacifica</name>
    <dbReference type="NCBI Taxonomy" id="2696469"/>
    <lineage>
        <taxon>Bacteria</taxon>
        <taxon>Pseudomonadati</taxon>
        <taxon>Pseudomonadota</taxon>
        <taxon>Alphaproteobacteria</taxon>
        <taxon>Hyphomicrobiales</taxon>
        <taxon>Aurantimonadaceae</taxon>
        <taxon>Jiella</taxon>
    </lineage>
</organism>
<evidence type="ECO:0000313" key="6">
    <source>
        <dbReference type="EMBL" id="NDW05700.1"/>
    </source>
</evidence>
<comment type="subcellular location">
    <subcellularLocation>
        <location evidence="1">Membrane</location>
        <topology evidence="1">Multi-pass membrane protein</topology>
    </subcellularLocation>
</comment>
<feature type="transmembrane region" description="Helical" evidence="5">
    <location>
        <begin position="69"/>
        <end position="87"/>
    </location>
</feature>
<keyword evidence="7" id="KW-1185">Reference proteome</keyword>
<evidence type="ECO:0000256" key="4">
    <source>
        <dbReference type="ARBA" id="ARBA00023136"/>
    </source>
</evidence>
<gene>
    <name evidence="6" type="ORF">GTK09_14845</name>
</gene>